<keyword evidence="3 11" id="KW-0812">Transmembrane</keyword>
<feature type="transmembrane region" description="Helical" evidence="11">
    <location>
        <begin position="268"/>
        <end position="292"/>
    </location>
</feature>
<evidence type="ECO:0000313" key="12">
    <source>
        <dbReference type="EMBL" id="ONM19653.1"/>
    </source>
</evidence>
<evidence type="ECO:0000256" key="11">
    <source>
        <dbReference type="SAM" id="Phobius"/>
    </source>
</evidence>
<evidence type="ECO:0000256" key="7">
    <source>
        <dbReference type="ARBA" id="ARBA00023136"/>
    </source>
</evidence>
<keyword evidence="12" id="KW-0418">Kinase</keyword>
<dbReference type="Pfam" id="PF00560">
    <property type="entry name" value="LRR_1"/>
    <property type="match status" value="2"/>
</dbReference>
<dbReference type="PANTHER" id="PTHR47986:SF1">
    <property type="entry name" value="OS04G0685900 PROTEIN"/>
    <property type="match status" value="1"/>
</dbReference>
<evidence type="ECO:0000256" key="4">
    <source>
        <dbReference type="ARBA" id="ARBA00022729"/>
    </source>
</evidence>
<reference evidence="12" key="1">
    <citation type="submission" date="2015-12" db="EMBL/GenBank/DDBJ databases">
        <title>Update maize B73 reference genome by single molecule sequencing technologies.</title>
        <authorList>
            <consortium name="Maize Genome Sequencing Project"/>
            <person name="Ware D."/>
        </authorList>
    </citation>
    <scope>NUCLEOTIDE SEQUENCE [LARGE SCALE GENOMIC DNA]</scope>
    <source>
        <tissue evidence="12">Seedling</tissue>
    </source>
</reference>
<evidence type="ECO:0000256" key="8">
    <source>
        <dbReference type="ARBA" id="ARBA00023170"/>
    </source>
</evidence>
<proteinExistence type="predicted"/>
<dbReference type="SMR" id="A0A1D6EHQ1"/>
<sequence>MGLQNLTLSYNNLSGPVPAALNGSAIQRLWLNIQQGDAKLSGTLDVVATMTGLQELWLHGNDFSGPVPDAIAVCKELYTVRLNNNQLLGLLPPGLAALPALRELKLDNNNLLGPVPALKAPTFTFSGNEFCAAKPRDACAPEGKVTMLNLPGYGLNGTVSQSLANVTTLSDVNLARNNLTGRVLDSLTRLASLQTPVNDLYGALPAFSPTVDVNVTGNLSFNTTAPPTDAQPNGESPRPRPTPGAPAGAGGNNSAGGIPGSGKKASSAVLLGTTIPVAVSVVALVSVGSMFLCKRRASGPPQAGSVVVHPRNSSDPDNLAKIVVATNDGSCSGTSHSGSSSSQAGDVHMVEAGSFVIAVQVLRGATRNFA</sequence>
<feature type="compositionally biased region" description="Polar residues" evidence="10">
    <location>
        <begin position="218"/>
        <end position="234"/>
    </location>
</feature>
<dbReference type="AlphaFoldDB" id="A0A1D6EHQ1"/>
<dbReference type="STRING" id="4577.A0A1D6EHQ1"/>
<organism evidence="12">
    <name type="scientific">Zea mays</name>
    <name type="common">Maize</name>
    <dbReference type="NCBI Taxonomy" id="4577"/>
    <lineage>
        <taxon>Eukaryota</taxon>
        <taxon>Viridiplantae</taxon>
        <taxon>Streptophyta</taxon>
        <taxon>Embryophyta</taxon>
        <taxon>Tracheophyta</taxon>
        <taxon>Spermatophyta</taxon>
        <taxon>Magnoliopsida</taxon>
        <taxon>Liliopsida</taxon>
        <taxon>Poales</taxon>
        <taxon>Poaceae</taxon>
        <taxon>PACMAD clade</taxon>
        <taxon>Panicoideae</taxon>
        <taxon>Andropogonodae</taxon>
        <taxon>Andropogoneae</taxon>
        <taxon>Tripsacinae</taxon>
        <taxon>Zea</taxon>
    </lineage>
</organism>
<keyword evidence="5" id="KW-0677">Repeat</keyword>
<accession>A0A1D6EHQ1</accession>
<dbReference type="GO" id="GO:0016020">
    <property type="term" value="C:membrane"/>
    <property type="evidence" value="ECO:0007669"/>
    <property type="project" value="UniProtKB-SubCell"/>
</dbReference>
<dbReference type="PANTHER" id="PTHR47986">
    <property type="entry name" value="OSJNBA0070M12.3 PROTEIN"/>
    <property type="match status" value="1"/>
</dbReference>
<evidence type="ECO:0000256" key="5">
    <source>
        <dbReference type="ARBA" id="ARBA00022737"/>
    </source>
</evidence>
<gene>
    <name evidence="12" type="ORF">ZEAMMB73_Zm00001d004836</name>
</gene>
<dbReference type="EMBL" id="CM007648">
    <property type="protein sequence ID" value="ONM19653.1"/>
    <property type="molecule type" value="Genomic_DNA"/>
</dbReference>
<keyword evidence="4" id="KW-0732">Signal</keyword>
<keyword evidence="6 11" id="KW-1133">Transmembrane helix</keyword>
<keyword evidence="8 12" id="KW-0675">Receptor</keyword>
<dbReference type="SUPFAM" id="SSF52058">
    <property type="entry name" value="L domain-like"/>
    <property type="match status" value="1"/>
</dbReference>
<dbReference type="InParanoid" id="A0A1D6EHQ1"/>
<dbReference type="InterPro" id="IPR032675">
    <property type="entry name" value="LRR_dom_sf"/>
</dbReference>
<feature type="compositionally biased region" description="Gly residues" evidence="10">
    <location>
        <begin position="247"/>
        <end position="260"/>
    </location>
</feature>
<dbReference type="InterPro" id="IPR001611">
    <property type="entry name" value="Leu-rich_rpt"/>
</dbReference>
<evidence type="ECO:0000256" key="2">
    <source>
        <dbReference type="ARBA" id="ARBA00022614"/>
    </source>
</evidence>
<dbReference type="InterPro" id="IPR052422">
    <property type="entry name" value="Auxin_Ser/Thr_Kinase"/>
</dbReference>
<evidence type="ECO:0000256" key="1">
    <source>
        <dbReference type="ARBA" id="ARBA00004167"/>
    </source>
</evidence>
<evidence type="ECO:0000256" key="9">
    <source>
        <dbReference type="ARBA" id="ARBA00023180"/>
    </source>
</evidence>
<evidence type="ECO:0000256" key="6">
    <source>
        <dbReference type="ARBA" id="ARBA00022989"/>
    </source>
</evidence>
<evidence type="ECO:0000256" key="3">
    <source>
        <dbReference type="ARBA" id="ARBA00022692"/>
    </source>
</evidence>
<keyword evidence="9" id="KW-0325">Glycoprotein</keyword>
<keyword evidence="2" id="KW-0433">Leucine-rich repeat</keyword>
<comment type="subcellular location">
    <subcellularLocation>
        <location evidence="1">Membrane</location>
        <topology evidence="1">Single-pass membrane protein</topology>
    </subcellularLocation>
</comment>
<dbReference type="ExpressionAtlas" id="A0A1D6EHQ1">
    <property type="expression patterns" value="baseline and differential"/>
</dbReference>
<name>A0A1D6EHQ1_MAIZE</name>
<keyword evidence="12" id="KW-0808">Transferase</keyword>
<evidence type="ECO:0000256" key="10">
    <source>
        <dbReference type="SAM" id="MobiDB-lite"/>
    </source>
</evidence>
<keyword evidence="7 11" id="KW-0472">Membrane</keyword>
<feature type="region of interest" description="Disordered" evidence="10">
    <location>
        <begin position="218"/>
        <end position="263"/>
    </location>
</feature>
<dbReference type="GO" id="GO:0016301">
    <property type="term" value="F:kinase activity"/>
    <property type="evidence" value="ECO:0007669"/>
    <property type="project" value="UniProtKB-KW"/>
</dbReference>
<dbReference type="PaxDb" id="4577-GRMZM2G373322_P01"/>
<dbReference type="FunFam" id="3.80.10.10:FF:000129">
    <property type="entry name" value="Leucine-rich repeat receptor-like kinase"/>
    <property type="match status" value="1"/>
</dbReference>
<dbReference type="eggNOG" id="ENOG502QPQ4">
    <property type="taxonomic scope" value="Eukaryota"/>
</dbReference>
<protein>
    <submittedName>
        <fullName evidence="12">Receptor-like kinase TMK2</fullName>
    </submittedName>
</protein>
<dbReference type="Gene3D" id="3.80.10.10">
    <property type="entry name" value="Ribonuclease Inhibitor"/>
    <property type="match status" value="1"/>
</dbReference>